<dbReference type="SMART" id="SM00066">
    <property type="entry name" value="GAL4"/>
    <property type="match status" value="1"/>
</dbReference>
<proteinExistence type="predicted"/>
<feature type="domain" description="Zn(2)-C6 fungal-type" evidence="3">
    <location>
        <begin position="17"/>
        <end position="45"/>
    </location>
</feature>
<organism evidence="4 5">
    <name type="scientific">Oidiodendron maius (strain Zn)</name>
    <dbReference type="NCBI Taxonomy" id="913774"/>
    <lineage>
        <taxon>Eukaryota</taxon>
        <taxon>Fungi</taxon>
        <taxon>Dikarya</taxon>
        <taxon>Ascomycota</taxon>
        <taxon>Pezizomycotina</taxon>
        <taxon>Leotiomycetes</taxon>
        <taxon>Leotiomycetes incertae sedis</taxon>
        <taxon>Myxotrichaceae</taxon>
        <taxon>Oidiodendron</taxon>
    </lineage>
</organism>
<dbReference type="EMBL" id="KN832882">
    <property type="protein sequence ID" value="KIM97201.1"/>
    <property type="molecule type" value="Genomic_DNA"/>
</dbReference>
<evidence type="ECO:0000259" key="3">
    <source>
        <dbReference type="PROSITE" id="PS50048"/>
    </source>
</evidence>
<reference evidence="4 5" key="1">
    <citation type="submission" date="2014-04" db="EMBL/GenBank/DDBJ databases">
        <authorList>
            <consortium name="DOE Joint Genome Institute"/>
            <person name="Kuo A."/>
            <person name="Martino E."/>
            <person name="Perotto S."/>
            <person name="Kohler A."/>
            <person name="Nagy L.G."/>
            <person name="Floudas D."/>
            <person name="Copeland A."/>
            <person name="Barry K.W."/>
            <person name="Cichocki N."/>
            <person name="Veneault-Fourrey C."/>
            <person name="LaButti K."/>
            <person name="Lindquist E.A."/>
            <person name="Lipzen A."/>
            <person name="Lundell T."/>
            <person name="Morin E."/>
            <person name="Murat C."/>
            <person name="Sun H."/>
            <person name="Tunlid A."/>
            <person name="Henrissat B."/>
            <person name="Grigoriev I.V."/>
            <person name="Hibbett D.S."/>
            <person name="Martin F."/>
            <person name="Nordberg H.P."/>
            <person name="Cantor M.N."/>
            <person name="Hua S.X."/>
        </authorList>
    </citation>
    <scope>NUCLEOTIDE SEQUENCE [LARGE SCALE GENOMIC DNA]</scope>
    <source>
        <strain evidence="4 5">Zn</strain>
    </source>
</reference>
<dbReference type="OrthoDB" id="3477330at2759"/>
<dbReference type="InterPro" id="IPR021858">
    <property type="entry name" value="Fun_TF"/>
</dbReference>
<dbReference type="Gene3D" id="4.10.240.10">
    <property type="entry name" value="Zn(2)-C6 fungal-type DNA-binding domain"/>
    <property type="match status" value="1"/>
</dbReference>
<evidence type="ECO:0000256" key="1">
    <source>
        <dbReference type="ARBA" id="ARBA00004123"/>
    </source>
</evidence>
<dbReference type="InterPro" id="IPR001138">
    <property type="entry name" value="Zn2Cys6_DnaBD"/>
</dbReference>
<dbReference type="InParanoid" id="A0A0C3H419"/>
<comment type="subcellular location">
    <subcellularLocation>
        <location evidence="1">Nucleus</location>
    </subcellularLocation>
</comment>
<sequence>MTIRSKHSVKRSKTFTGCWTCRSRSVKCGQEKPTCQRCRQSGRACAGYSVGLVWPTENEPKQIRRRVLLDPLFSSHLAFSDQAVNSALESIDSVLDGLSLTVGLFSVFPGTTPSGHLTGGIKDGDVHATTYGFQHHGDKIPREESSTTNVGSKLYPYDYCPPLIRSEDERQLMYHWVTCLSKLLTPTPRLDNAFQDIHTPMALSAITTKSHSPGHLALLHSLYAVSAFSRVSIQPTRQSELGLGAMHVEKTLQHLKKSLTTSDFEEQQAILATITILAVVPCFTGGSSDWRIHIRGGNGLLQSIDRSAWKRNPSAVALYQLFLGLEALRPAHSAVAKDLEPLRLSLVHLGLPSNPWDTYSEYQLNDDRNDRYLESIWGITKPLMDIITRINQLVFSGQTLSEEELDCLELKILRSDPSVLRFPSPNKRCEDMTRYHACAFYYACHIYFLRSVRKLPPQVIQHLVRQCVEQIETTESLEAELNFSGLFWPMFITACEAEDTELRLRAMRYIDRRWMSLGVPHVAAAKKVVLGVWSRRDQTDKDRRGTVLWYDIMAELGVDILLS</sequence>
<protein>
    <recommendedName>
        <fullName evidence="3">Zn(2)-C6 fungal-type domain-containing protein</fullName>
    </recommendedName>
</protein>
<gene>
    <name evidence="4" type="ORF">OIDMADRAFT_182594</name>
</gene>
<dbReference type="SUPFAM" id="SSF57701">
    <property type="entry name" value="Zn2/Cys6 DNA-binding domain"/>
    <property type="match status" value="1"/>
</dbReference>
<dbReference type="CDD" id="cd00067">
    <property type="entry name" value="GAL4"/>
    <property type="match status" value="1"/>
</dbReference>
<dbReference type="Pfam" id="PF11951">
    <property type="entry name" value="Fungal_trans_2"/>
    <property type="match status" value="1"/>
</dbReference>
<dbReference type="PANTHER" id="PTHR37534">
    <property type="entry name" value="TRANSCRIPTIONAL ACTIVATOR PROTEIN UGA3"/>
    <property type="match status" value="1"/>
</dbReference>
<dbReference type="Pfam" id="PF00172">
    <property type="entry name" value="Zn_clus"/>
    <property type="match status" value="1"/>
</dbReference>
<dbReference type="PROSITE" id="PS50048">
    <property type="entry name" value="ZN2_CY6_FUNGAL_2"/>
    <property type="match status" value="1"/>
</dbReference>
<evidence type="ECO:0000313" key="5">
    <source>
        <dbReference type="Proteomes" id="UP000054321"/>
    </source>
</evidence>
<dbReference type="STRING" id="913774.A0A0C3H419"/>
<reference evidence="5" key="2">
    <citation type="submission" date="2015-01" db="EMBL/GenBank/DDBJ databases">
        <title>Evolutionary Origins and Diversification of the Mycorrhizal Mutualists.</title>
        <authorList>
            <consortium name="DOE Joint Genome Institute"/>
            <consortium name="Mycorrhizal Genomics Consortium"/>
            <person name="Kohler A."/>
            <person name="Kuo A."/>
            <person name="Nagy L.G."/>
            <person name="Floudas D."/>
            <person name="Copeland A."/>
            <person name="Barry K.W."/>
            <person name="Cichocki N."/>
            <person name="Veneault-Fourrey C."/>
            <person name="LaButti K."/>
            <person name="Lindquist E.A."/>
            <person name="Lipzen A."/>
            <person name="Lundell T."/>
            <person name="Morin E."/>
            <person name="Murat C."/>
            <person name="Riley R."/>
            <person name="Ohm R."/>
            <person name="Sun H."/>
            <person name="Tunlid A."/>
            <person name="Henrissat B."/>
            <person name="Grigoriev I.V."/>
            <person name="Hibbett D.S."/>
            <person name="Martin F."/>
        </authorList>
    </citation>
    <scope>NUCLEOTIDE SEQUENCE [LARGE SCALE GENOMIC DNA]</scope>
    <source>
        <strain evidence="5">Zn</strain>
    </source>
</reference>
<dbReference type="HOGENOM" id="CLU_009030_3_0_1"/>
<dbReference type="InterPro" id="IPR036864">
    <property type="entry name" value="Zn2-C6_fun-type_DNA-bd_sf"/>
</dbReference>
<keyword evidence="5" id="KW-1185">Reference proteome</keyword>
<evidence type="ECO:0000313" key="4">
    <source>
        <dbReference type="EMBL" id="KIM97201.1"/>
    </source>
</evidence>
<dbReference type="GO" id="GO:0000981">
    <property type="term" value="F:DNA-binding transcription factor activity, RNA polymerase II-specific"/>
    <property type="evidence" value="ECO:0007669"/>
    <property type="project" value="InterPro"/>
</dbReference>
<keyword evidence="2" id="KW-0539">Nucleus</keyword>
<accession>A0A0C3H419</accession>
<dbReference type="PANTHER" id="PTHR37534:SF49">
    <property type="entry name" value="LYSINE BIOSYNTHESIS REGULATORY PROTEIN LYS14"/>
    <property type="match status" value="1"/>
</dbReference>
<dbReference type="GO" id="GO:0000976">
    <property type="term" value="F:transcription cis-regulatory region binding"/>
    <property type="evidence" value="ECO:0007669"/>
    <property type="project" value="TreeGrafter"/>
</dbReference>
<dbReference type="GO" id="GO:0008270">
    <property type="term" value="F:zinc ion binding"/>
    <property type="evidence" value="ECO:0007669"/>
    <property type="project" value="InterPro"/>
</dbReference>
<dbReference type="AlphaFoldDB" id="A0A0C3H419"/>
<evidence type="ECO:0000256" key="2">
    <source>
        <dbReference type="ARBA" id="ARBA00023242"/>
    </source>
</evidence>
<dbReference type="GO" id="GO:0045944">
    <property type="term" value="P:positive regulation of transcription by RNA polymerase II"/>
    <property type="evidence" value="ECO:0007669"/>
    <property type="project" value="TreeGrafter"/>
</dbReference>
<dbReference type="Proteomes" id="UP000054321">
    <property type="component" value="Unassembled WGS sequence"/>
</dbReference>
<name>A0A0C3H419_OIDMZ</name>
<dbReference type="GO" id="GO:0005634">
    <property type="term" value="C:nucleus"/>
    <property type="evidence" value="ECO:0007669"/>
    <property type="project" value="UniProtKB-SubCell"/>
</dbReference>